<dbReference type="PANTHER" id="PTHR43547">
    <property type="entry name" value="TWO-COMPONENT HISTIDINE KINASE"/>
    <property type="match status" value="1"/>
</dbReference>
<feature type="domain" description="Histidine kinase" evidence="7">
    <location>
        <begin position="185"/>
        <end position="416"/>
    </location>
</feature>
<feature type="transmembrane region" description="Helical" evidence="6">
    <location>
        <begin position="54"/>
        <end position="73"/>
    </location>
</feature>
<dbReference type="EC" id="2.7.13.3" evidence="2"/>
<evidence type="ECO:0000256" key="2">
    <source>
        <dbReference type="ARBA" id="ARBA00012438"/>
    </source>
</evidence>
<feature type="transmembrane region" description="Helical" evidence="6">
    <location>
        <begin position="79"/>
        <end position="99"/>
    </location>
</feature>
<dbReference type="AlphaFoldDB" id="A0A974BII1"/>
<keyword evidence="5" id="KW-0902">Two-component regulatory system</keyword>
<keyword evidence="6" id="KW-0812">Transmembrane</keyword>
<gene>
    <name evidence="8" type="ORF">HZF24_04865</name>
</gene>
<proteinExistence type="predicted"/>
<dbReference type="Proteomes" id="UP000611629">
    <property type="component" value="Unassembled WGS sequence"/>
</dbReference>
<dbReference type="EMBL" id="JACBNQ010000003">
    <property type="protein sequence ID" value="NYB73466.1"/>
    <property type="molecule type" value="Genomic_DNA"/>
</dbReference>
<dbReference type="SMART" id="SM00387">
    <property type="entry name" value="HATPase_c"/>
    <property type="match status" value="1"/>
</dbReference>
<keyword evidence="4 8" id="KW-0808">Transferase</keyword>
<evidence type="ECO:0000256" key="1">
    <source>
        <dbReference type="ARBA" id="ARBA00000085"/>
    </source>
</evidence>
<dbReference type="SUPFAM" id="SSF55874">
    <property type="entry name" value="ATPase domain of HSP90 chaperone/DNA topoisomerase II/histidine kinase"/>
    <property type="match status" value="1"/>
</dbReference>
<keyword evidence="3" id="KW-0597">Phosphoprotein</keyword>
<organism evidence="8 9">
    <name type="scientific">Sedimentibacter hydroxybenzoicus DSM 7310</name>
    <dbReference type="NCBI Taxonomy" id="1123245"/>
    <lineage>
        <taxon>Bacteria</taxon>
        <taxon>Bacillati</taxon>
        <taxon>Bacillota</taxon>
        <taxon>Tissierellia</taxon>
        <taxon>Sedimentibacter</taxon>
    </lineage>
</organism>
<evidence type="ECO:0000313" key="8">
    <source>
        <dbReference type="EMBL" id="NYB73466.1"/>
    </source>
</evidence>
<evidence type="ECO:0000256" key="3">
    <source>
        <dbReference type="ARBA" id="ARBA00022553"/>
    </source>
</evidence>
<keyword evidence="4 8" id="KW-0418">Kinase</keyword>
<keyword evidence="9" id="KW-1185">Reference proteome</keyword>
<feature type="transmembrane region" description="Helical" evidence="6">
    <location>
        <begin position="28"/>
        <end position="45"/>
    </location>
</feature>
<dbReference type="InterPro" id="IPR036890">
    <property type="entry name" value="HATPase_C_sf"/>
</dbReference>
<evidence type="ECO:0000256" key="5">
    <source>
        <dbReference type="ARBA" id="ARBA00023012"/>
    </source>
</evidence>
<comment type="caution">
    <text evidence="8">The sequence shown here is derived from an EMBL/GenBank/DDBJ whole genome shotgun (WGS) entry which is preliminary data.</text>
</comment>
<feature type="transmembrane region" description="Helical" evidence="6">
    <location>
        <begin position="145"/>
        <end position="167"/>
    </location>
</feature>
<dbReference type="InterPro" id="IPR003594">
    <property type="entry name" value="HATPase_dom"/>
</dbReference>
<evidence type="ECO:0000256" key="4">
    <source>
        <dbReference type="ARBA" id="ARBA00022777"/>
    </source>
</evidence>
<dbReference type="PANTHER" id="PTHR43547:SF10">
    <property type="entry name" value="SENSOR HISTIDINE KINASE DCUS"/>
    <property type="match status" value="1"/>
</dbReference>
<dbReference type="PROSITE" id="PS50109">
    <property type="entry name" value="HIS_KIN"/>
    <property type="match status" value="1"/>
</dbReference>
<evidence type="ECO:0000259" key="7">
    <source>
        <dbReference type="PROSITE" id="PS50109"/>
    </source>
</evidence>
<dbReference type="Pfam" id="PF02518">
    <property type="entry name" value="HATPase_c"/>
    <property type="match status" value="1"/>
</dbReference>
<comment type="catalytic activity">
    <reaction evidence="1">
        <text>ATP + protein L-histidine = ADP + protein N-phospho-L-histidine.</text>
        <dbReference type="EC" id="2.7.13.3"/>
    </reaction>
</comment>
<feature type="transmembrane region" description="Helical" evidence="6">
    <location>
        <begin position="111"/>
        <end position="133"/>
    </location>
</feature>
<evidence type="ECO:0000256" key="6">
    <source>
        <dbReference type="SAM" id="Phobius"/>
    </source>
</evidence>
<reference evidence="8" key="1">
    <citation type="submission" date="2020-07" db="EMBL/GenBank/DDBJ databases">
        <title>Genomic analysis of a strain of Sedimentibacter Hydroxybenzoicus DSM7310.</title>
        <authorList>
            <person name="Ma S."/>
        </authorList>
    </citation>
    <scope>NUCLEOTIDE SEQUENCE</scope>
    <source>
        <strain evidence="8">DSM 7310</strain>
    </source>
</reference>
<keyword evidence="6" id="KW-1133">Transmembrane helix</keyword>
<keyword evidence="6" id="KW-0472">Membrane</keyword>
<dbReference type="GO" id="GO:0000155">
    <property type="term" value="F:phosphorelay sensor kinase activity"/>
    <property type="evidence" value="ECO:0007669"/>
    <property type="project" value="TreeGrafter"/>
</dbReference>
<protein>
    <recommendedName>
        <fullName evidence="2">histidine kinase</fullName>
        <ecNumber evidence="2">2.7.13.3</ecNumber>
    </recommendedName>
</protein>
<name>A0A974BII1_SEDHY</name>
<dbReference type="InterPro" id="IPR004358">
    <property type="entry name" value="Sig_transdc_His_kin-like_C"/>
</dbReference>
<dbReference type="InterPro" id="IPR005467">
    <property type="entry name" value="His_kinase_dom"/>
</dbReference>
<accession>A0A974BII1</accession>
<dbReference type="PRINTS" id="PR00344">
    <property type="entry name" value="BCTRLSENSOR"/>
</dbReference>
<sequence length="426" mass="49266">MKKKQRMLAFAVVITATSQFYLNFAIDGFRISTAVIILPVFLIMYDDISSMHTSVLTALIVFIVRIFVLSIRGVGFVQAFYTVFPGSLFYVIYGIIFSLNKRIPNKSLPRMFFFILTCDFSSNIIEVFVRIVISNNTVNYRDLGILFLIAATRAFLAVVILAIILNYRILLTREEHEVRYQNLILLISDLKSEIYLMKKNSDAIEHIMTNSYTMYENLLQSGQDDYIKDLSLNITKDIHEIKKDYILVIKGLESTLTEDLQLSEMSIKDIFYILKKSVYRSDENENLYLDFKYSANFSTKNHFQLMSILRNLVNNSMESMDFSKKNNYIKIYHKHDKKNHIFIVSDSGEGISQENLKYIYNPGFSTKFDYNTGDVNRGIGLYHVKNLVEGHFKGTIAVTSKINLGTEFTIKIPILNMEGKNENIHY</sequence>
<evidence type="ECO:0000313" key="9">
    <source>
        <dbReference type="Proteomes" id="UP000611629"/>
    </source>
</evidence>
<dbReference type="RefSeq" id="WP_179237166.1">
    <property type="nucleotide sequence ID" value="NZ_JACBNQ010000003.1"/>
</dbReference>
<dbReference type="Gene3D" id="3.30.565.10">
    <property type="entry name" value="Histidine kinase-like ATPase, C-terminal domain"/>
    <property type="match status" value="1"/>
</dbReference>